<dbReference type="STRING" id="1464122.SAMN05421737_10212"/>
<organism evidence="2 3">
    <name type="scientific">Shouchella lonarensis</name>
    <dbReference type="NCBI Taxonomy" id="1464122"/>
    <lineage>
        <taxon>Bacteria</taxon>
        <taxon>Bacillati</taxon>
        <taxon>Bacillota</taxon>
        <taxon>Bacilli</taxon>
        <taxon>Bacillales</taxon>
        <taxon>Bacillaceae</taxon>
        <taxon>Shouchella</taxon>
    </lineage>
</organism>
<keyword evidence="1" id="KW-0472">Membrane</keyword>
<dbReference type="EMBL" id="FMYM01000002">
    <property type="protein sequence ID" value="SDB85373.1"/>
    <property type="molecule type" value="Genomic_DNA"/>
</dbReference>
<dbReference type="Proteomes" id="UP000242662">
    <property type="component" value="Unassembled WGS sequence"/>
</dbReference>
<accession>A0A1G6GTX9</accession>
<reference evidence="3" key="1">
    <citation type="submission" date="2016-09" db="EMBL/GenBank/DDBJ databases">
        <authorList>
            <person name="Varghese N."/>
            <person name="Submissions S."/>
        </authorList>
    </citation>
    <scope>NUCLEOTIDE SEQUENCE [LARGE SCALE GENOMIC DNA]</scope>
    <source>
        <strain evidence="3">25nlg</strain>
    </source>
</reference>
<feature type="transmembrane region" description="Helical" evidence="1">
    <location>
        <begin position="6"/>
        <end position="24"/>
    </location>
</feature>
<dbReference type="Pfam" id="PF16935">
    <property type="entry name" value="Hol_Tox"/>
    <property type="match status" value="1"/>
</dbReference>
<dbReference type="InterPro" id="IPR031616">
    <property type="entry name" value="BsrE-like"/>
</dbReference>
<dbReference type="AlphaFoldDB" id="A0A1G6GTX9"/>
<keyword evidence="3" id="KW-1185">Reference proteome</keyword>
<proteinExistence type="predicted"/>
<keyword evidence="1" id="KW-1133">Transmembrane helix</keyword>
<name>A0A1G6GTX9_9BACI</name>
<evidence type="ECO:0000313" key="3">
    <source>
        <dbReference type="Proteomes" id="UP000242662"/>
    </source>
</evidence>
<protein>
    <recommendedName>
        <fullName evidence="4">Holin-like toxin</fullName>
    </recommendedName>
</protein>
<evidence type="ECO:0008006" key="4">
    <source>
        <dbReference type="Google" id="ProtNLM"/>
    </source>
</evidence>
<gene>
    <name evidence="2" type="ORF">SAMN05421737_10212</name>
</gene>
<keyword evidence="1" id="KW-0812">Transmembrane</keyword>
<sequence length="34" mass="3767">MTTFHTLVLMIAFGGLIVSIVNVSQKENCDNDKK</sequence>
<evidence type="ECO:0000256" key="1">
    <source>
        <dbReference type="SAM" id="Phobius"/>
    </source>
</evidence>
<evidence type="ECO:0000313" key="2">
    <source>
        <dbReference type="EMBL" id="SDB85373.1"/>
    </source>
</evidence>
<dbReference type="RefSeq" id="WP_245701023.1">
    <property type="nucleotide sequence ID" value="NZ_FMYM01000002.1"/>
</dbReference>